<dbReference type="EMBL" id="SGXF01000002">
    <property type="protein sequence ID" value="RZT01075.1"/>
    <property type="molecule type" value="Genomic_DNA"/>
</dbReference>
<dbReference type="RefSeq" id="WP_130434641.1">
    <property type="nucleotide sequence ID" value="NZ_SGXF01000002.1"/>
</dbReference>
<name>A0A4Q7PKM4_9FIRM</name>
<dbReference type="Pfam" id="PF12146">
    <property type="entry name" value="Hydrolase_4"/>
    <property type="match status" value="1"/>
</dbReference>
<dbReference type="AlphaFoldDB" id="A0A4Q7PKM4"/>
<evidence type="ECO:0000313" key="2">
    <source>
        <dbReference type="EMBL" id="RZT01075.1"/>
    </source>
</evidence>
<dbReference type="OrthoDB" id="9806902at2"/>
<protein>
    <submittedName>
        <fullName evidence="2">Alpha-beta hydrolase superfamily lysophospholipase</fullName>
    </submittedName>
</protein>
<dbReference type="InterPro" id="IPR029058">
    <property type="entry name" value="AB_hydrolase_fold"/>
</dbReference>
<proteinExistence type="predicted"/>
<dbReference type="InterPro" id="IPR051044">
    <property type="entry name" value="MAG_DAG_Lipase"/>
</dbReference>
<keyword evidence="3" id="KW-1185">Reference proteome</keyword>
<gene>
    <name evidence="2" type="ORF">EV209_1513</name>
</gene>
<keyword evidence="2" id="KW-0378">Hydrolase</keyword>
<dbReference type="SUPFAM" id="SSF53474">
    <property type="entry name" value="alpha/beta-Hydrolases"/>
    <property type="match status" value="1"/>
</dbReference>
<dbReference type="PANTHER" id="PTHR11614">
    <property type="entry name" value="PHOSPHOLIPASE-RELATED"/>
    <property type="match status" value="1"/>
</dbReference>
<dbReference type="InterPro" id="IPR022742">
    <property type="entry name" value="Hydrolase_4"/>
</dbReference>
<evidence type="ECO:0000259" key="1">
    <source>
        <dbReference type="Pfam" id="PF12146"/>
    </source>
</evidence>
<dbReference type="Gene3D" id="3.40.50.1820">
    <property type="entry name" value="alpha/beta hydrolase"/>
    <property type="match status" value="1"/>
</dbReference>
<sequence length="306" mass="34131">MKQENCTLTSVHDGLPLSVLAVWPENQPKGIVQLVHGMAEHKERYLAFMEFLARNGFFVVIHDHRGHGKSVKSEEDLGYLYENGAAGLVEDTRQVTDYAKNMFPGLPLILMGHSMGSLVVRAYTKKYDDQINQLIVCGSPSENPAAAVWFGRKFAGRLKKKHGPAYKSAVMDKLVFGPHNKKFPEAPNAWICSVPEVVQAYNDSPLCGFSFTADSYLSLFDLMGCVYGKDGWQPKNPALPILFVSGSEDPCLLRPAKFKQAVELMKQAGYSDVCGRLYPGMRHEILNEAGKEKVFADLLEFMEKHL</sequence>
<dbReference type="Proteomes" id="UP000292927">
    <property type="component" value="Unassembled WGS sequence"/>
</dbReference>
<accession>A0A4Q7PKM4</accession>
<reference evidence="2 3" key="1">
    <citation type="submission" date="2019-02" db="EMBL/GenBank/DDBJ databases">
        <title>Genomic Encyclopedia of Type Strains, Phase IV (KMG-IV): sequencing the most valuable type-strain genomes for metagenomic binning, comparative biology and taxonomic classification.</title>
        <authorList>
            <person name="Goeker M."/>
        </authorList>
    </citation>
    <scope>NUCLEOTIDE SEQUENCE [LARGE SCALE GENOMIC DNA]</scope>
    <source>
        <strain evidence="2 3">DSM 29486</strain>
    </source>
</reference>
<comment type="caution">
    <text evidence="2">The sequence shown here is derived from an EMBL/GenBank/DDBJ whole genome shotgun (WGS) entry which is preliminary data.</text>
</comment>
<dbReference type="GO" id="GO:0016787">
    <property type="term" value="F:hydrolase activity"/>
    <property type="evidence" value="ECO:0007669"/>
    <property type="project" value="UniProtKB-KW"/>
</dbReference>
<organism evidence="2 3">
    <name type="scientific">Cuneatibacter caecimuris</name>
    <dbReference type="NCBI Taxonomy" id="1796618"/>
    <lineage>
        <taxon>Bacteria</taxon>
        <taxon>Bacillati</taxon>
        <taxon>Bacillota</taxon>
        <taxon>Clostridia</taxon>
        <taxon>Lachnospirales</taxon>
        <taxon>Lachnospiraceae</taxon>
        <taxon>Cuneatibacter</taxon>
    </lineage>
</organism>
<feature type="domain" description="Serine aminopeptidase S33" evidence="1">
    <location>
        <begin position="27"/>
        <end position="288"/>
    </location>
</feature>
<evidence type="ECO:0000313" key="3">
    <source>
        <dbReference type="Proteomes" id="UP000292927"/>
    </source>
</evidence>